<dbReference type="KEGG" id="gso:PH603_10950"/>
<dbReference type="Proteomes" id="UP001217500">
    <property type="component" value="Chromosome"/>
</dbReference>
<name>A0AAF0BKK3_9PROT</name>
<reference evidence="1" key="1">
    <citation type="submission" date="2023-01" db="EMBL/GenBank/DDBJ databases">
        <title>The genome sequence of Kordiimonadaceae bacterium 6D33.</title>
        <authorList>
            <person name="Liu Y."/>
        </authorList>
    </citation>
    <scope>NUCLEOTIDE SEQUENCE</scope>
    <source>
        <strain evidence="1">6D33</strain>
    </source>
</reference>
<accession>A0AAF0BKK3</accession>
<organism evidence="1 2">
    <name type="scientific">Gimibacter soli</name>
    <dbReference type="NCBI Taxonomy" id="3024400"/>
    <lineage>
        <taxon>Bacteria</taxon>
        <taxon>Pseudomonadati</taxon>
        <taxon>Pseudomonadota</taxon>
        <taxon>Alphaproteobacteria</taxon>
        <taxon>Kordiimonadales</taxon>
        <taxon>Temperatibacteraceae</taxon>
        <taxon>Gimibacter</taxon>
    </lineage>
</organism>
<keyword evidence="2" id="KW-1185">Reference proteome</keyword>
<proteinExistence type="predicted"/>
<dbReference type="AlphaFoldDB" id="A0AAF0BKK3"/>
<evidence type="ECO:0000313" key="1">
    <source>
        <dbReference type="EMBL" id="WCL53057.1"/>
    </source>
</evidence>
<evidence type="ECO:0000313" key="2">
    <source>
        <dbReference type="Proteomes" id="UP001217500"/>
    </source>
</evidence>
<gene>
    <name evidence="1" type="ORF">PH603_10950</name>
</gene>
<sequence length="455" mass="50315">MPSDLPLTLFSTFKPFQGEPAVFQQNALRSWALLGLDVILFGDEDGVEAAAETYGFRHFPAVERSENGVPLVSSMFGLARENSDAPYLGYINGDIILDTRSHAAFQDLCCESKAWRGLATARRRNLPLDMPLGEGGNDFWDDLRAVDREYGCWDRSNAVDLFLFTRDIYTDIPPFAVGRMGWDNWLIWSAHNSGGDVIDASADMSLFHPIHGYHAVGGWHQLVQGDDAVRNRQLMDGRAMNLDDAVTHLLKGGELIEADLAARDWLAAQCARDPEREFVAGCVRLAGASACMEHRALVDAAYTLLERVERYFPIMSLETADGTNGFDWDGFARLSKRSPVKAAEMLQDFVLAGFAERLLAAKRQGREICIRGTGGLAVRLVDFLLRRGITPDMFVDRIAGSPLPTAPSVPVISAEVFGRMAHPGRHLVIAASMHAPEIGREYQALGFLPERDILY</sequence>
<dbReference type="EMBL" id="CP116805">
    <property type="protein sequence ID" value="WCL53057.1"/>
    <property type="molecule type" value="Genomic_DNA"/>
</dbReference>
<dbReference type="RefSeq" id="WP_289502569.1">
    <property type="nucleotide sequence ID" value="NZ_CP116805.1"/>
</dbReference>
<protein>
    <submittedName>
        <fullName evidence="1">Uncharacterized protein</fullName>
    </submittedName>
</protein>